<dbReference type="PANTHER" id="PTHR24148">
    <property type="entry name" value="ANKYRIN REPEAT DOMAIN-CONTAINING PROTEIN 39 HOMOLOG-RELATED"/>
    <property type="match status" value="1"/>
</dbReference>
<evidence type="ECO:0000313" key="2">
    <source>
        <dbReference type="EMBL" id="CVL06669.1"/>
    </source>
</evidence>
<organism evidence="2 3">
    <name type="scientific">Fusarium mangiferae</name>
    <name type="common">Mango malformation disease fungus</name>
    <dbReference type="NCBI Taxonomy" id="192010"/>
    <lineage>
        <taxon>Eukaryota</taxon>
        <taxon>Fungi</taxon>
        <taxon>Dikarya</taxon>
        <taxon>Ascomycota</taxon>
        <taxon>Pezizomycotina</taxon>
        <taxon>Sordariomycetes</taxon>
        <taxon>Hypocreomycetidae</taxon>
        <taxon>Hypocreales</taxon>
        <taxon>Nectriaceae</taxon>
        <taxon>Fusarium</taxon>
        <taxon>Fusarium fujikuroi species complex</taxon>
    </lineage>
</organism>
<gene>
    <name evidence="2" type="ORF">FMAN_11805</name>
</gene>
<dbReference type="PANTHER" id="PTHR24148:SF64">
    <property type="entry name" value="HETEROKARYON INCOMPATIBILITY DOMAIN-CONTAINING PROTEIN"/>
    <property type="match status" value="1"/>
</dbReference>
<dbReference type="RefSeq" id="XP_041689989.1">
    <property type="nucleotide sequence ID" value="XM_041824517.1"/>
</dbReference>
<sequence length="651" mass="73577">MAINQNFPYEKLPNPQSFRLLEIENGDSNCTVRCTLRLHSLETAPSYQALSYVWGPPATTNGKSIQCNGHNFFVTVNLYGALHRLREISDCRSIWVDQICINQNDLQERSQQVCIMRDIYSKAQLVNAWLGATESPESARVADMISIMGSDSWPGTTKSTDPVGDNALESLGLPKKDFPTWVAFHNMLALPYFSRVWIVQEIAVAKSCRILWGRIIIPGETFRSSTVGWLLIPRVLEISATVHAVKNAAMLLVGNHQSKEWSYLVVRFMGHQASDPRDKIYAFIGLADQTGYDIVADYNKPVLEVYQDFVRTNIAVTGKLDILRFSTVQNLDMKTGPLWVPWFHSLHKEPIHFQDRTHNSSKDSKAKMGEDTDQGVLTLRGIHVDTVVIAIMPFTPSADLWEEAKAKAWEIDPRLSEEMILDSLGWSPITWILQAYEMMMQHEDVILARNGADLITLLLRALTARMDTNLYLLDFKEYLSSALLRLLVSQDKKEETRTLITLLHRVLQVHPPTPERQALFDDKEEIQQLRDILTEVYDNEDEIDSSVELVKGLKIPPPTGRKDTPNSFKDAMEADRMFFITELGSVGIGPMSMKPGDHVCVLYGGCTPFVVRPVDGVGEDYLFLGESFVNGLMNGEALDDESAIEKWLRLR</sequence>
<dbReference type="EMBL" id="FCQH01000018">
    <property type="protein sequence ID" value="CVL06669.1"/>
    <property type="molecule type" value="Genomic_DNA"/>
</dbReference>
<dbReference type="Proteomes" id="UP000184255">
    <property type="component" value="Unassembled WGS sequence"/>
</dbReference>
<comment type="caution">
    <text evidence="2">The sequence shown here is derived from an EMBL/GenBank/DDBJ whole genome shotgun (WGS) entry which is preliminary data.</text>
</comment>
<dbReference type="InterPro" id="IPR010730">
    <property type="entry name" value="HET"/>
</dbReference>
<proteinExistence type="predicted"/>
<dbReference type="VEuPathDB" id="FungiDB:FMAN_11805"/>
<name>A0A1L7U8G4_FUSMA</name>
<feature type="domain" description="Heterokaryon incompatibility" evidence="1">
    <location>
        <begin position="47"/>
        <end position="201"/>
    </location>
</feature>
<dbReference type="GeneID" id="65091055"/>
<dbReference type="Pfam" id="PF06985">
    <property type="entry name" value="HET"/>
    <property type="match status" value="1"/>
</dbReference>
<dbReference type="Pfam" id="PF26639">
    <property type="entry name" value="Het-6_barrel"/>
    <property type="match status" value="1"/>
</dbReference>
<reference evidence="3" key="1">
    <citation type="journal article" date="2016" name="Genome Biol. Evol.">
        <title>Comparative 'omics' of the Fusarium fujikuroi species complex highlights differences in genetic potential and metabolite synthesis.</title>
        <authorList>
            <person name="Niehaus E.-M."/>
            <person name="Muensterkoetter M."/>
            <person name="Proctor R.H."/>
            <person name="Brown D.W."/>
            <person name="Sharon A."/>
            <person name="Idan Y."/>
            <person name="Oren-Young L."/>
            <person name="Sieber C.M."/>
            <person name="Novak O."/>
            <person name="Pencik A."/>
            <person name="Tarkowska D."/>
            <person name="Hromadova K."/>
            <person name="Freeman S."/>
            <person name="Maymon M."/>
            <person name="Elazar M."/>
            <person name="Youssef S.A."/>
            <person name="El-Shabrawy E.S.M."/>
            <person name="Shalaby A.B.A."/>
            <person name="Houterman P."/>
            <person name="Brock N.L."/>
            <person name="Burkhardt I."/>
            <person name="Tsavkelova E.A."/>
            <person name="Dickschat J.S."/>
            <person name="Galuszka P."/>
            <person name="Gueldener U."/>
            <person name="Tudzynski B."/>
        </authorList>
    </citation>
    <scope>NUCLEOTIDE SEQUENCE [LARGE SCALE GENOMIC DNA]</scope>
    <source>
        <strain evidence="3">MRC7560</strain>
    </source>
</reference>
<protein>
    <recommendedName>
        <fullName evidence="1">Heterokaryon incompatibility domain-containing protein</fullName>
    </recommendedName>
</protein>
<accession>A0A1L7U8G4</accession>
<keyword evidence="3" id="KW-1185">Reference proteome</keyword>
<dbReference type="AlphaFoldDB" id="A0A1L7U8G4"/>
<evidence type="ECO:0000259" key="1">
    <source>
        <dbReference type="Pfam" id="PF06985"/>
    </source>
</evidence>
<evidence type="ECO:0000313" key="3">
    <source>
        <dbReference type="Proteomes" id="UP000184255"/>
    </source>
</evidence>
<dbReference type="InterPro" id="IPR052895">
    <property type="entry name" value="HetReg/Transcr_Mod"/>
</dbReference>